<gene>
    <name evidence="2" type="ordered locus">VFMJ11_1724</name>
</gene>
<accession>B5FF43</accession>
<proteinExistence type="predicted"/>
<dbReference type="Gene3D" id="3.40.50.1820">
    <property type="entry name" value="alpha/beta hydrolase"/>
    <property type="match status" value="1"/>
</dbReference>
<keyword evidence="1" id="KW-1133">Transmembrane helix</keyword>
<evidence type="ECO:0000256" key="1">
    <source>
        <dbReference type="SAM" id="Phobius"/>
    </source>
</evidence>
<dbReference type="RefSeq" id="WP_012532974.1">
    <property type="nucleotide sequence ID" value="NC_011184.1"/>
</dbReference>
<dbReference type="KEGG" id="vfm:VFMJ11_1724"/>
<dbReference type="HOGENOM" id="CLU_713174_0_0_6"/>
<name>B5FF43_ALIFM</name>
<reference evidence="2 3" key="2">
    <citation type="journal article" date="2009" name="Nature">
        <title>A single regulatory gene is sufficient to alter bacterial host range.</title>
        <authorList>
            <person name="Mandel M.J."/>
            <person name="Wollenberg M.S."/>
            <person name="Stabb E.V."/>
            <person name="Visick K.L."/>
            <person name="Ruby E.G."/>
        </authorList>
    </citation>
    <scope>NUCLEOTIDE SEQUENCE [LARGE SCALE GENOMIC DNA]</scope>
    <source>
        <strain evidence="2 3">MJ11</strain>
    </source>
</reference>
<dbReference type="InterPro" id="IPR029058">
    <property type="entry name" value="AB_hydrolase_fold"/>
</dbReference>
<sequence length="392" mass="44666">MVDDNEVRAKRISIALCETHNIESYQIEHVISIQKARECIRKISYTAVFLDMALPNYDNDKKIDDWGGIKVLKDITSGRGQRPSKIFGFTALDSNVSDKQREFQDIGFSLYYSEQSDLSWLNAVTPQLDYVIQSSLSPIKIQKDLVVLTVHGIRTFGSWQKRLHVLVNDSLEERNVEHLEFKYANIDPITFASSSRRNKVVGKLSEDLRQWLKENRANEIICVAHSFGTYTLMKSLENQDKQDLANISKIILAGTVLSEDYDFSELNSKSNIRIYNQCAINDIPLLLSKAFVTGTGMAGKVGFRGMTPNVQNKFYAGGHSVFFDSNNEFMSKNWLPLITLNTNFDEKIENAQFATAQEIMTNAARLLSNLKGYYFRLFIIISALTIFYLLLK</sequence>
<evidence type="ECO:0000313" key="3">
    <source>
        <dbReference type="Proteomes" id="UP000001857"/>
    </source>
</evidence>
<protein>
    <submittedName>
        <fullName evidence="2">Response regulator receiver protein, putative</fullName>
    </submittedName>
</protein>
<evidence type="ECO:0000313" key="2">
    <source>
        <dbReference type="EMBL" id="ACH65323.1"/>
    </source>
</evidence>
<dbReference type="SUPFAM" id="SSF53474">
    <property type="entry name" value="alpha/beta-Hydrolases"/>
    <property type="match status" value="1"/>
</dbReference>
<keyword evidence="1" id="KW-0472">Membrane</keyword>
<reference evidence="3" key="1">
    <citation type="submission" date="2008-08" db="EMBL/GenBank/DDBJ databases">
        <title>Complete sequence of Vibrio fischeri strain MJ11.</title>
        <authorList>
            <person name="Mandel M.J."/>
            <person name="Stabb E.V."/>
            <person name="Ruby E.G."/>
            <person name="Ferriera S."/>
            <person name="Johnson J."/>
            <person name="Kravitz S."/>
            <person name="Beeson K."/>
            <person name="Sutton G."/>
            <person name="Rogers Y.-H."/>
            <person name="Friedman R."/>
            <person name="Frazier M."/>
            <person name="Venter J.C."/>
        </authorList>
    </citation>
    <scope>NUCLEOTIDE SEQUENCE [LARGE SCALE GENOMIC DNA]</scope>
    <source>
        <strain evidence="3">MJ11</strain>
    </source>
</reference>
<dbReference type="SUPFAM" id="SSF52172">
    <property type="entry name" value="CheY-like"/>
    <property type="match status" value="1"/>
</dbReference>
<dbReference type="Gene3D" id="3.40.50.2300">
    <property type="match status" value="1"/>
</dbReference>
<feature type="transmembrane region" description="Helical" evidence="1">
    <location>
        <begin position="373"/>
        <end position="391"/>
    </location>
</feature>
<dbReference type="AlphaFoldDB" id="B5FF43"/>
<keyword evidence="1" id="KW-0812">Transmembrane</keyword>
<organism evidence="2 3">
    <name type="scientific">Aliivibrio fischeri (strain MJ11)</name>
    <name type="common">Vibrio fischeri</name>
    <dbReference type="NCBI Taxonomy" id="388396"/>
    <lineage>
        <taxon>Bacteria</taxon>
        <taxon>Pseudomonadati</taxon>
        <taxon>Pseudomonadota</taxon>
        <taxon>Gammaproteobacteria</taxon>
        <taxon>Vibrionales</taxon>
        <taxon>Vibrionaceae</taxon>
        <taxon>Aliivibrio</taxon>
    </lineage>
</organism>
<dbReference type="InterPro" id="IPR011006">
    <property type="entry name" value="CheY-like_superfamily"/>
</dbReference>
<dbReference type="Proteomes" id="UP000001857">
    <property type="component" value="Chromosome I"/>
</dbReference>
<dbReference type="EMBL" id="CP001139">
    <property type="protein sequence ID" value="ACH65323.1"/>
    <property type="molecule type" value="Genomic_DNA"/>
</dbReference>